<dbReference type="STRING" id="1618345.UT18_C0021G0006"/>
<evidence type="ECO:0000313" key="8">
    <source>
        <dbReference type="Proteomes" id="UP000034207"/>
    </source>
</evidence>
<dbReference type="GO" id="GO:0071555">
    <property type="term" value="P:cell wall organization"/>
    <property type="evidence" value="ECO:0007669"/>
    <property type="project" value="UniProtKB-KW"/>
</dbReference>
<name>A0A0G0LQP6_UNCC2</name>
<feature type="region of interest" description="Disordered" evidence="4">
    <location>
        <begin position="195"/>
        <end position="222"/>
    </location>
</feature>
<keyword evidence="3" id="KW-0961">Cell wall biogenesis/degradation</keyword>
<feature type="domain" description="LysM" evidence="6">
    <location>
        <begin position="147"/>
        <end position="191"/>
    </location>
</feature>
<dbReference type="SUPFAM" id="SSF54001">
    <property type="entry name" value="Cysteine proteinases"/>
    <property type="match status" value="1"/>
</dbReference>
<evidence type="ECO:0000259" key="6">
    <source>
        <dbReference type="PROSITE" id="PS51782"/>
    </source>
</evidence>
<organism evidence="7 8">
    <name type="scientific">candidate division CPR2 bacterium GW2011_GWC2_39_10</name>
    <dbReference type="NCBI Taxonomy" id="1618345"/>
    <lineage>
        <taxon>Bacteria</taxon>
        <taxon>Bacteria division CPR2</taxon>
    </lineage>
</organism>
<dbReference type="InterPro" id="IPR036779">
    <property type="entry name" value="LysM_dom_sf"/>
</dbReference>
<dbReference type="GO" id="GO:0008932">
    <property type="term" value="F:lytic endotransglycosylase activity"/>
    <property type="evidence" value="ECO:0007669"/>
    <property type="project" value="TreeGrafter"/>
</dbReference>
<evidence type="ECO:0000313" key="7">
    <source>
        <dbReference type="EMBL" id="KKQ93382.1"/>
    </source>
</evidence>
<keyword evidence="2" id="KW-0378">Hydrolase</keyword>
<dbReference type="PROSITE" id="PS50911">
    <property type="entry name" value="CHAP"/>
    <property type="match status" value="1"/>
</dbReference>
<sequence length="328" mass="35905">MVVFCTSLFSSGQAVDKDFFVDPFRLKGERQLTKINEIQIAASVAEVIGGNIKEEANAMVSKQLTVALPISADENFLAKPMLASTTIPAGRKTNTITEYVVQSGDTLWTISAQFDITTDTVLWANDLEDENLVKPGQKLIILPVAGVLHTVKSGDTVQSIASKYSASANMVISFNDLEDTPKLKEGLKIIVPDGTIPQPPRPVQVQAPDNDDDYDSAPRTRITPSYGGPNRFPYGYCTWWVASKRYVPWNGNAADWYWNSRAMGYATGRTPVPGSIMVSWESPIGHVAYVESVNGNSFTISEMNVRGWGIASSRTITVNQVPLIGFIY</sequence>
<evidence type="ECO:0000256" key="4">
    <source>
        <dbReference type="SAM" id="MobiDB-lite"/>
    </source>
</evidence>
<dbReference type="AlphaFoldDB" id="A0A0G0LQP6"/>
<dbReference type="CDD" id="cd00118">
    <property type="entry name" value="LysM"/>
    <property type="match status" value="2"/>
</dbReference>
<keyword evidence="1" id="KW-0732">Signal</keyword>
<dbReference type="GO" id="GO:0016787">
    <property type="term" value="F:hydrolase activity"/>
    <property type="evidence" value="ECO:0007669"/>
    <property type="project" value="UniProtKB-KW"/>
</dbReference>
<dbReference type="SUPFAM" id="SSF54106">
    <property type="entry name" value="LysM domain"/>
    <property type="match status" value="2"/>
</dbReference>
<dbReference type="Pfam" id="PF01476">
    <property type="entry name" value="LysM"/>
    <property type="match status" value="2"/>
</dbReference>
<dbReference type="InterPro" id="IPR038765">
    <property type="entry name" value="Papain-like_cys_pep_sf"/>
</dbReference>
<dbReference type="Pfam" id="PF05257">
    <property type="entry name" value="CHAP"/>
    <property type="match status" value="1"/>
</dbReference>
<feature type="domain" description="Peptidase C51" evidence="5">
    <location>
        <begin position="212"/>
        <end position="328"/>
    </location>
</feature>
<dbReference type="Gene3D" id="3.90.1720.10">
    <property type="entry name" value="endopeptidase domain like (from Nostoc punctiforme)"/>
    <property type="match status" value="1"/>
</dbReference>
<evidence type="ECO:0000256" key="3">
    <source>
        <dbReference type="ARBA" id="ARBA00023316"/>
    </source>
</evidence>
<dbReference type="InterPro" id="IPR007921">
    <property type="entry name" value="CHAP_dom"/>
</dbReference>
<evidence type="ECO:0000256" key="2">
    <source>
        <dbReference type="ARBA" id="ARBA00022801"/>
    </source>
</evidence>
<dbReference type="PANTHER" id="PTHR33734">
    <property type="entry name" value="LYSM DOMAIN-CONTAINING GPI-ANCHORED PROTEIN 2"/>
    <property type="match status" value="1"/>
</dbReference>
<gene>
    <name evidence="7" type="ORF">UT18_C0021G0006</name>
</gene>
<feature type="domain" description="LysM" evidence="6">
    <location>
        <begin position="97"/>
        <end position="141"/>
    </location>
</feature>
<dbReference type="PANTHER" id="PTHR33734:SF22">
    <property type="entry name" value="MEMBRANE-BOUND LYTIC MUREIN TRANSGLYCOSYLASE D"/>
    <property type="match status" value="1"/>
</dbReference>
<dbReference type="SMART" id="SM00257">
    <property type="entry name" value="LysM"/>
    <property type="match status" value="2"/>
</dbReference>
<dbReference type="Proteomes" id="UP000034207">
    <property type="component" value="Unassembled WGS sequence"/>
</dbReference>
<dbReference type="PROSITE" id="PS51782">
    <property type="entry name" value="LYSM"/>
    <property type="match status" value="2"/>
</dbReference>
<reference evidence="7 8" key="1">
    <citation type="journal article" date="2015" name="Nature">
        <title>rRNA introns, odd ribosomes, and small enigmatic genomes across a large radiation of phyla.</title>
        <authorList>
            <person name="Brown C.T."/>
            <person name="Hug L.A."/>
            <person name="Thomas B.C."/>
            <person name="Sharon I."/>
            <person name="Castelle C.J."/>
            <person name="Singh A."/>
            <person name="Wilkins M.J."/>
            <person name="Williams K.H."/>
            <person name="Banfield J.F."/>
        </authorList>
    </citation>
    <scope>NUCLEOTIDE SEQUENCE [LARGE SCALE GENOMIC DNA]</scope>
</reference>
<dbReference type="Gene3D" id="3.10.350.10">
    <property type="entry name" value="LysM domain"/>
    <property type="match status" value="2"/>
</dbReference>
<accession>A0A0G0LQP6</accession>
<dbReference type="PATRIC" id="fig|1618345.3.peg.1031"/>
<dbReference type="EMBL" id="LBVV01000021">
    <property type="protein sequence ID" value="KKQ93382.1"/>
    <property type="molecule type" value="Genomic_DNA"/>
</dbReference>
<evidence type="ECO:0000259" key="5">
    <source>
        <dbReference type="PROSITE" id="PS50911"/>
    </source>
</evidence>
<evidence type="ECO:0000256" key="1">
    <source>
        <dbReference type="ARBA" id="ARBA00022729"/>
    </source>
</evidence>
<dbReference type="InterPro" id="IPR018392">
    <property type="entry name" value="LysM"/>
</dbReference>
<protein>
    <submittedName>
        <fullName evidence="7">CHAP domain containing protein</fullName>
    </submittedName>
</protein>
<comment type="caution">
    <text evidence="7">The sequence shown here is derived from an EMBL/GenBank/DDBJ whole genome shotgun (WGS) entry which is preliminary data.</text>
</comment>
<proteinExistence type="predicted"/>